<dbReference type="SUPFAM" id="SSF52540">
    <property type="entry name" value="P-loop containing nucleoside triphosphate hydrolases"/>
    <property type="match status" value="1"/>
</dbReference>
<accession>A0AAV7LSK9</accession>
<evidence type="ECO:0000313" key="14">
    <source>
        <dbReference type="EMBL" id="KAJ1093569.1"/>
    </source>
</evidence>
<dbReference type="EC" id="3.6.4.13" evidence="10"/>
<dbReference type="GO" id="GO:0003723">
    <property type="term" value="F:RNA binding"/>
    <property type="evidence" value="ECO:0007669"/>
    <property type="project" value="UniProtKB-UniRule"/>
</dbReference>
<evidence type="ECO:0000256" key="2">
    <source>
        <dbReference type="ARBA" id="ARBA00022801"/>
    </source>
</evidence>
<comment type="caution">
    <text evidence="14">The sequence shown here is derived from an EMBL/GenBank/DDBJ whole genome shotgun (WGS) entry which is preliminary data.</text>
</comment>
<dbReference type="GO" id="GO:0005524">
    <property type="term" value="F:ATP binding"/>
    <property type="evidence" value="ECO:0007669"/>
    <property type="project" value="UniProtKB-UniRule"/>
</dbReference>
<gene>
    <name evidence="14" type="ORF">NDU88_006669</name>
</gene>
<reference evidence="14" key="1">
    <citation type="journal article" date="2022" name="bioRxiv">
        <title>Sequencing and chromosome-scale assembly of the giantPleurodeles waltlgenome.</title>
        <authorList>
            <person name="Brown T."/>
            <person name="Elewa A."/>
            <person name="Iarovenko S."/>
            <person name="Subramanian E."/>
            <person name="Araus A.J."/>
            <person name="Petzold A."/>
            <person name="Susuki M."/>
            <person name="Suzuki K.-i.T."/>
            <person name="Hayashi T."/>
            <person name="Toyoda A."/>
            <person name="Oliveira C."/>
            <person name="Osipova E."/>
            <person name="Leigh N.D."/>
            <person name="Simon A."/>
            <person name="Yun M.H."/>
        </authorList>
    </citation>
    <scope>NUCLEOTIDE SEQUENCE</scope>
    <source>
        <strain evidence="14">20211129_DDA</strain>
        <tissue evidence="14">Liver</tissue>
    </source>
</reference>
<comment type="function">
    <text evidence="10">RNA helicase.</text>
</comment>
<dbReference type="SMART" id="SM00490">
    <property type="entry name" value="HELICc"/>
    <property type="match status" value="1"/>
</dbReference>
<keyword evidence="5 10" id="KW-0694">RNA-binding</keyword>
<feature type="compositionally biased region" description="Acidic residues" evidence="11">
    <location>
        <begin position="214"/>
        <end position="230"/>
    </location>
</feature>
<keyword evidence="3 9" id="KW-0347">Helicase</keyword>
<evidence type="ECO:0000259" key="12">
    <source>
        <dbReference type="PROSITE" id="PS51192"/>
    </source>
</evidence>
<comment type="domain">
    <text evidence="10">The Q motif is unique to and characteristic of the DEAD box family of RNA helicases and controls ATP binding and hydrolysis.</text>
</comment>
<feature type="compositionally biased region" description="Acidic residues" evidence="11">
    <location>
        <begin position="132"/>
        <end position="147"/>
    </location>
</feature>
<dbReference type="InterPro" id="IPR014001">
    <property type="entry name" value="Helicase_ATP-bd"/>
</dbReference>
<dbReference type="GO" id="GO:0003724">
    <property type="term" value="F:RNA helicase activity"/>
    <property type="evidence" value="ECO:0007669"/>
    <property type="project" value="UniProtKB-EC"/>
</dbReference>
<comment type="similarity">
    <text evidence="6">Belongs to the DEAD box helicase family. DDX51/DBP6 subfamily.</text>
</comment>
<feature type="domain" description="Helicase C-terminal" evidence="13">
    <location>
        <begin position="597"/>
        <end position="758"/>
    </location>
</feature>
<feature type="region of interest" description="Disordered" evidence="11">
    <location>
        <begin position="39"/>
        <end position="258"/>
    </location>
</feature>
<dbReference type="PROSITE" id="PS51194">
    <property type="entry name" value="HELICASE_CTER"/>
    <property type="match status" value="1"/>
</dbReference>
<dbReference type="Proteomes" id="UP001066276">
    <property type="component" value="Chromosome 11"/>
</dbReference>
<feature type="compositionally biased region" description="Basic and acidic residues" evidence="11">
    <location>
        <begin position="107"/>
        <end position="119"/>
    </location>
</feature>
<evidence type="ECO:0000313" key="15">
    <source>
        <dbReference type="Proteomes" id="UP001066276"/>
    </source>
</evidence>
<dbReference type="CDD" id="cd17956">
    <property type="entry name" value="DEADc_DDX51"/>
    <property type="match status" value="1"/>
</dbReference>
<dbReference type="CDD" id="cd18787">
    <property type="entry name" value="SF2_C_DEAD"/>
    <property type="match status" value="1"/>
</dbReference>
<dbReference type="PROSITE" id="PS51192">
    <property type="entry name" value="HELICASE_ATP_BIND_1"/>
    <property type="match status" value="1"/>
</dbReference>
<evidence type="ECO:0000256" key="9">
    <source>
        <dbReference type="RuleBase" id="RU000492"/>
    </source>
</evidence>
<dbReference type="Pfam" id="PF00271">
    <property type="entry name" value="Helicase_C"/>
    <property type="match status" value="1"/>
</dbReference>
<dbReference type="EMBL" id="JANPWB010000015">
    <property type="protein sequence ID" value="KAJ1093569.1"/>
    <property type="molecule type" value="Genomic_DNA"/>
</dbReference>
<comment type="function">
    <text evidence="8">ATP-binding RNA helicase involved in the biogenesis of 60S ribosomal subunits.</text>
</comment>
<organism evidence="14 15">
    <name type="scientific">Pleurodeles waltl</name>
    <name type="common">Iberian ribbed newt</name>
    <dbReference type="NCBI Taxonomy" id="8319"/>
    <lineage>
        <taxon>Eukaryota</taxon>
        <taxon>Metazoa</taxon>
        <taxon>Chordata</taxon>
        <taxon>Craniata</taxon>
        <taxon>Vertebrata</taxon>
        <taxon>Euteleostomi</taxon>
        <taxon>Amphibia</taxon>
        <taxon>Batrachia</taxon>
        <taxon>Caudata</taxon>
        <taxon>Salamandroidea</taxon>
        <taxon>Salamandridae</taxon>
        <taxon>Pleurodelinae</taxon>
        <taxon>Pleurodeles</taxon>
    </lineage>
</organism>
<keyword evidence="15" id="KW-1185">Reference proteome</keyword>
<keyword evidence="4 9" id="KW-0067">ATP-binding</keyword>
<evidence type="ECO:0000259" key="13">
    <source>
        <dbReference type="PROSITE" id="PS51194"/>
    </source>
</evidence>
<evidence type="ECO:0000256" key="6">
    <source>
        <dbReference type="ARBA" id="ARBA00038200"/>
    </source>
</evidence>
<evidence type="ECO:0000256" key="3">
    <source>
        <dbReference type="ARBA" id="ARBA00022806"/>
    </source>
</evidence>
<evidence type="ECO:0000256" key="5">
    <source>
        <dbReference type="ARBA" id="ARBA00022884"/>
    </source>
</evidence>
<feature type="domain" description="Helicase ATP-binding" evidence="12">
    <location>
        <begin position="346"/>
        <end position="555"/>
    </location>
</feature>
<dbReference type="InterPro" id="IPR011545">
    <property type="entry name" value="DEAD/DEAH_box_helicase_dom"/>
</dbReference>
<dbReference type="PROSITE" id="PS00039">
    <property type="entry name" value="DEAD_ATP_HELICASE"/>
    <property type="match status" value="1"/>
</dbReference>
<evidence type="ECO:0000256" key="1">
    <source>
        <dbReference type="ARBA" id="ARBA00022741"/>
    </source>
</evidence>
<dbReference type="GO" id="GO:0016787">
    <property type="term" value="F:hydrolase activity"/>
    <property type="evidence" value="ECO:0007669"/>
    <property type="project" value="UniProtKB-KW"/>
</dbReference>
<feature type="compositionally biased region" description="Basic residues" evidence="11">
    <location>
        <begin position="153"/>
        <end position="164"/>
    </location>
</feature>
<comment type="catalytic activity">
    <reaction evidence="7 10">
        <text>ATP + H2O = ADP + phosphate + H(+)</text>
        <dbReference type="Rhea" id="RHEA:13065"/>
        <dbReference type="ChEBI" id="CHEBI:15377"/>
        <dbReference type="ChEBI" id="CHEBI:15378"/>
        <dbReference type="ChEBI" id="CHEBI:30616"/>
        <dbReference type="ChEBI" id="CHEBI:43474"/>
        <dbReference type="ChEBI" id="CHEBI:456216"/>
        <dbReference type="EC" id="3.6.4.13"/>
    </reaction>
</comment>
<evidence type="ECO:0000256" key="8">
    <source>
        <dbReference type="ARBA" id="ARBA00056648"/>
    </source>
</evidence>
<dbReference type="InterPro" id="IPR027417">
    <property type="entry name" value="P-loop_NTPase"/>
</dbReference>
<evidence type="ECO:0000256" key="4">
    <source>
        <dbReference type="ARBA" id="ARBA00022840"/>
    </source>
</evidence>
<dbReference type="AlphaFoldDB" id="A0AAV7LSK9"/>
<keyword evidence="2 9" id="KW-0378">Hydrolase</keyword>
<dbReference type="SMART" id="SM00487">
    <property type="entry name" value="DEXDc"/>
    <property type="match status" value="1"/>
</dbReference>
<evidence type="ECO:0000256" key="7">
    <source>
        <dbReference type="ARBA" id="ARBA00047984"/>
    </source>
</evidence>
<dbReference type="InterPro" id="IPR001650">
    <property type="entry name" value="Helicase_C-like"/>
</dbReference>
<evidence type="ECO:0000256" key="11">
    <source>
        <dbReference type="SAM" id="MobiDB-lite"/>
    </source>
</evidence>
<sequence>MALFVVNRFLDDTVKDVKDGRSQALLEKVVERAKARQLEKQQASFGGQKKAKLQNKVLKDNSTSPAQEGVRNGVGGKEKSPSAAKKKKQRIEGGQETDKQAQISLSDHSETENDSMLKKEAKKKRLKRESELVQDDEVLNYDGDGTEVEVGKKVKNKKMRKKRKSEMGEDESGREEVVKKTRKRRKSEQSSENDEAGGHEEGKMKSRIKASRQEEEDETEQSDDGESDGAEENRSQELNPSKEEQEDDVKEEVAAGTDPEISSLVLGGFERKAAQKVHRVLPHWLSHPSLVQKDIKQHLVPIHEVPGIHPKMLKKLKANQIHSFFPVQAQVIPAILESTCHGFLIGRGGYRPSDICVSAPTGSGKTLAFVIPVIQALLERVVCCVRALVVLPTKELAQQVGKVFSIYADGTSLKVVLVTGQKSFSREQEAIVEKTMMGYRSLADIIVATPGRLVDHIEQTPGFSLKQLRFLVIDEADRMIDSMSQDWLHRVIKAVYRQEEGDDPSNLFTRKEPGPITAASTWVPQMPLQKLLFSATLTQNPEKLQKLGLYLPRLFTSTFNRSPDSAETTEDSELKYTLPEGLSQYYLPCNLNLKPLILLHLLVTLKYSRVLCFTNTKQASHRLFLLIRAFGGVNAAEFSSLLSPSERQRTLREFKQGNIQILISTDATSRGIDIEGVRCVINYDAPQYFRVYIHRVGRTARAGKSGLSFTMLLRVQEASFLNMLRDAGISELQKQLVTKEQLKPSLVERYEEALVKLQKIVKEEHVKKRA</sequence>
<feature type="compositionally biased region" description="Basic and acidic residues" evidence="11">
    <location>
        <begin position="231"/>
        <end position="243"/>
    </location>
</feature>
<name>A0AAV7LSK9_PLEWA</name>
<dbReference type="FunFam" id="3.40.50.300:FF:001539">
    <property type="entry name" value="ATP-dependent RNA helicase DDX51"/>
    <property type="match status" value="1"/>
</dbReference>
<keyword evidence="1 9" id="KW-0547">Nucleotide-binding</keyword>
<dbReference type="Gene3D" id="3.40.50.300">
    <property type="entry name" value="P-loop containing nucleotide triphosphate hydrolases"/>
    <property type="match status" value="2"/>
</dbReference>
<proteinExistence type="inferred from homology"/>
<dbReference type="PANTHER" id="PTHR24031">
    <property type="entry name" value="RNA HELICASE"/>
    <property type="match status" value="1"/>
</dbReference>
<protein>
    <recommendedName>
        <fullName evidence="10">ATP-dependent RNA helicase</fullName>
        <ecNumber evidence="10">3.6.4.13</ecNumber>
    </recommendedName>
</protein>
<feature type="compositionally biased region" description="Basic and acidic residues" evidence="11">
    <location>
        <begin position="90"/>
        <end position="99"/>
    </location>
</feature>
<dbReference type="InterPro" id="IPR000629">
    <property type="entry name" value="RNA-helicase_DEAD-box_CS"/>
</dbReference>
<dbReference type="Pfam" id="PF00270">
    <property type="entry name" value="DEAD"/>
    <property type="match status" value="1"/>
</dbReference>
<evidence type="ECO:0000256" key="10">
    <source>
        <dbReference type="RuleBase" id="RU365068"/>
    </source>
</evidence>